<accession>A0A2A5T4Z8</accession>
<dbReference type="EMBL" id="NBYY01000011">
    <property type="protein sequence ID" value="PCS23221.1"/>
    <property type="molecule type" value="Genomic_DNA"/>
</dbReference>
<sequence length="83" mass="9300">MRYDGLQAPASFNQWYEVIAMAAGDFVDGMISGTKRISYVELFEEVAARNPLKCVFCGRGMALVQFTHVKHGVFFELFASDRG</sequence>
<comment type="caution">
    <text evidence="1">The sequence shown here is derived from an EMBL/GenBank/DDBJ whole genome shotgun (WGS) entry which is preliminary data.</text>
</comment>
<keyword evidence="2" id="KW-1185">Reference proteome</keyword>
<organism evidence="1 2">
    <name type="scientific">Candidatus Enterovibrio escicola</name>
    <dbReference type="NCBI Taxonomy" id="1927127"/>
    <lineage>
        <taxon>Bacteria</taxon>
        <taxon>Pseudomonadati</taxon>
        <taxon>Pseudomonadota</taxon>
        <taxon>Gammaproteobacteria</taxon>
        <taxon>Vibrionales</taxon>
        <taxon>Vibrionaceae</taxon>
        <taxon>Enterovibrio</taxon>
    </lineage>
</organism>
<evidence type="ECO:0000313" key="2">
    <source>
        <dbReference type="Proteomes" id="UP000219020"/>
    </source>
</evidence>
<protein>
    <submittedName>
        <fullName evidence="1">Uncharacterized protein</fullName>
    </submittedName>
</protein>
<proteinExistence type="predicted"/>
<dbReference type="GeneID" id="66951443"/>
<reference evidence="2" key="1">
    <citation type="submission" date="2017-04" db="EMBL/GenBank/DDBJ databases">
        <title>Genome evolution of the luminous symbionts of deep sea anglerfish.</title>
        <authorList>
            <person name="Hendry T.A."/>
        </authorList>
    </citation>
    <scope>NUCLEOTIDE SEQUENCE [LARGE SCALE GENOMIC DNA]</scope>
</reference>
<dbReference type="Proteomes" id="UP000219020">
    <property type="component" value="Unassembled WGS sequence"/>
</dbReference>
<evidence type="ECO:0000313" key="1">
    <source>
        <dbReference type="EMBL" id="PCS23221.1"/>
    </source>
</evidence>
<gene>
    <name evidence="1" type="ORF">BTN49_1217</name>
</gene>
<name>A0A2A5T4Z8_9GAMM</name>
<dbReference type="AlphaFoldDB" id="A0A2A5T4Z8"/>
<dbReference type="RefSeq" id="WP_097356234.1">
    <property type="nucleotide sequence ID" value="NZ_CAWNJE010000006.1"/>
</dbReference>